<dbReference type="Proteomes" id="UP000077763">
    <property type="component" value="Unassembled WGS sequence"/>
</dbReference>
<organism evidence="2 3">
    <name type="scientific">Methylomonas methanica</name>
    <dbReference type="NCBI Taxonomy" id="421"/>
    <lineage>
        <taxon>Bacteria</taxon>
        <taxon>Pseudomonadati</taxon>
        <taxon>Pseudomonadota</taxon>
        <taxon>Gammaproteobacteria</taxon>
        <taxon>Methylococcales</taxon>
        <taxon>Methylococcaceae</taxon>
        <taxon>Methylomonas</taxon>
    </lineage>
</organism>
<evidence type="ECO:0000313" key="2">
    <source>
        <dbReference type="EMBL" id="OAI06117.1"/>
    </source>
</evidence>
<dbReference type="InterPro" id="IPR036770">
    <property type="entry name" value="Ankyrin_rpt-contain_sf"/>
</dbReference>
<dbReference type="Pfam" id="PF12796">
    <property type="entry name" value="Ank_2"/>
    <property type="match status" value="1"/>
</dbReference>
<comment type="caution">
    <text evidence="2">The sequence shown here is derived from an EMBL/GenBank/DDBJ whole genome shotgun (WGS) entry which is preliminary data.</text>
</comment>
<feature type="chain" id="PRO_5008068127" evidence="1">
    <location>
        <begin position="20"/>
        <end position="120"/>
    </location>
</feature>
<name>A0A177MJY8_METMH</name>
<sequence length="120" mass="12433">MVALTVAASCLFQSEVAFAIDAISARKELQQMGVEYTESQFATSAGAGDMLAVKLFLDAGMDVNAGASAALGLAAGRGQLEMVKLLLANGAKPTANALQFARTRGRKEIEDILVQAGAKE</sequence>
<evidence type="ECO:0000256" key="1">
    <source>
        <dbReference type="SAM" id="SignalP"/>
    </source>
</evidence>
<proteinExistence type="predicted"/>
<dbReference type="SUPFAM" id="SSF48403">
    <property type="entry name" value="Ankyrin repeat"/>
    <property type="match status" value="1"/>
</dbReference>
<dbReference type="AlphaFoldDB" id="A0A177MJY8"/>
<gene>
    <name evidence="2" type="ORF">A1353_09780</name>
</gene>
<feature type="signal peptide" evidence="1">
    <location>
        <begin position="1"/>
        <end position="19"/>
    </location>
</feature>
<keyword evidence="1" id="KW-0732">Signal</keyword>
<protein>
    <submittedName>
        <fullName evidence="2">Ankryin</fullName>
    </submittedName>
</protein>
<reference evidence="2 3" key="1">
    <citation type="submission" date="2016-03" db="EMBL/GenBank/DDBJ databases">
        <authorList>
            <person name="Ploux O."/>
        </authorList>
    </citation>
    <scope>NUCLEOTIDE SEQUENCE [LARGE SCALE GENOMIC DNA]</scope>
    <source>
        <strain evidence="2 3">R-45371</strain>
    </source>
</reference>
<dbReference type="InterPro" id="IPR002110">
    <property type="entry name" value="Ankyrin_rpt"/>
</dbReference>
<evidence type="ECO:0000313" key="3">
    <source>
        <dbReference type="Proteomes" id="UP000077763"/>
    </source>
</evidence>
<dbReference type="EMBL" id="LUUH01000038">
    <property type="protein sequence ID" value="OAI06117.1"/>
    <property type="molecule type" value="Genomic_DNA"/>
</dbReference>
<dbReference type="Gene3D" id="1.25.40.20">
    <property type="entry name" value="Ankyrin repeat-containing domain"/>
    <property type="match status" value="1"/>
</dbReference>
<accession>A0A177MJY8</accession>